<evidence type="ECO:0000256" key="10">
    <source>
        <dbReference type="SAM" id="MobiDB-lite"/>
    </source>
</evidence>
<keyword evidence="5" id="KW-0963">Cytoplasm</keyword>
<organism evidence="14 16">
    <name type="scientific">Canis lupus familiaris</name>
    <name type="common">Dog</name>
    <name type="synonym">Canis familiaris</name>
    <dbReference type="NCBI Taxonomy" id="9615"/>
    <lineage>
        <taxon>Eukaryota</taxon>
        <taxon>Metazoa</taxon>
        <taxon>Chordata</taxon>
        <taxon>Craniata</taxon>
        <taxon>Vertebrata</taxon>
        <taxon>Euteleostomi</taxon>
        <taxon>Mammalia</taxon>
        <taxon>Eutheria</taxon>
        <taxon>Laurasiatheria</taxon>
        <taxon>Carnivora</taxon>
        <taxon>Caniformia</taxon>
        <taxon>Canidae</taxon>
        <taxon>Canis</taxon>
    </lineage>
</organism>
<name>A0A8C0PQX2_CANLF</name>
<keyword evidence="7" id="KW-0520">NAD</keyword>
<evidence type="ECO:0000256" key="6">
    <source>
        <dbReference type="ARBA" id="ARBA00023002"/>
    </source>
</evidence>
<dbReference type="GO" id="GO:0004365">
    <property type="term" value="F:glyceraldehyde-3-phosphate dehydrogenase (NAD+) (phosphorylating) activity"/>
    <property type="evidence" value="ECO:0007669"/>
    <property type="project" value="UniProtKB-EC"/>
</dbReference>
<dbReference type="GO" id="GO:0006096">
    <property type="term" value="P:glycolytic process"/>
    <property type="evidence" value="ECO:0007669"/>
    <property type="project" value="UniProtKB-KW"/>
</dbReference>
<evidence type="ECO:0000313" key="15">
    <source>
        <dbReference type="Proteomes" id="UP000002254"/>
    </source>
</evidence>
<proteinExistence type="inferred from homology"/>
<comment type="pathway">
    <text evidence="1">Carbohydrate degradation; glycolysis; pyruvate from D-glyceraldehyde 3-phosphate: step 1/5.</text>
</comment>
<comment type="catalytic activity">
    <reaction evidence="9">
        <text>D-glyceraldehyde 3-phosphate + phosphate + NAD(+) = (2R)-3-phospho-glyceroyl phosphate + NADH + H(+)</text>
        <dbReference type="Rhea" id="RHEA:10300"/>
        <dbReference type="ChEBI" id="CHEBI:15378"/>
        <dbReference type="ChEBI" id="CHEBI:43474"/>
        <dbReference type="ChEBI" id="CHEBI:57540"/>
        <dbReference type="ChEBI" id="CHEBI:57604"/>
        <dbReference type="ChEBI" id="CHEBI:57945"/>
        <dbReference type="ChEBI" id="CHEBI:59776"/>
        <dbReference type="EC" id="1.2.1.12"/>
    </reaction>
</comment>
<evidence type="ECO:0000313" key="16">
    <source>
        <dbReference type="Proteomes" id="UP000694542"/>
    </source>
</evidence>
<dbReference type="PANTHER" id="PTHR10836">
    <property type="entry name" value="GLYCERALDEHYDE 3-PHOSPHATE DEHYDROGENASE"/>
    <property type="match status" value="1"/>
</dbReference>
<dbReference type="Ensembl" id="ENSCAFT00000079061.2">
    <property type="protein sequence ID" value="ENSCAFP00000043450.1"/>
    <property type="gene ID" value="ENSCAFG00000049586.2"/>
</dbReference>
<dbReference type="Proteomes" id="UP000694542">
    <property type="component" value="Chromosome 4"/>
</dbReference>
<dbReference type="InterPro" id="IPR020831">
    <property type="entry name" value="GlycerAld/Erythrose_P_DH"/>
</dbReference>
<dbReference type="Proteomes" id="UP000694429">
    <property type="component" value="Chromosome 4"/>
</dbReference>
<evidence type="ECO:0000256" key="5">
    <source>
        <dbReference type="ARBA" id="ARBA00022490"/>
    </source>
</evidence>
<feature type="region of interest" description="Disordered" evidence="10">
    <location>
        <begin position="30"/>
        <end position="54"/>
    </location>
</feature>
<dbReference type="SMART" id="SM00846">
    <property type="entry name" value="Gp_dh_N"/>
    <property type="match status" value="1"/>
</dbReference>
<evidence type="ECO:0000313" key="13">
    <source>
        <dbReference type="Ensembl" id="ENSCAFP00030014580.1"/>
    </source>
</evidence>
<evidence type="ECO:0000313" key="14">
    <source>
        <dbReference type="Ensembl" id="ENSCAFP00040002789.1"/>
    </source>
</evidence>
<evidence type="ECO:0000256" key="1">
    <source>
        <dbReference type="ARBA" id="ARBA00004869"/>
    </source>
</evidence>
<comment type="similarity">
    <text evidence="2">Belongs to the glyceraldehyde-3-phosphate dehydrogenase family.</text>
</comment>
<dbReference type="Pfam" id="PF00044">
    <property type="entry name" value="Gp_dh_N"/>
    <property type="match status" value="1"/>
</dbReference>
<evidence type="ECO:0000256" key="8">
    <source>
        <dbReference type="ARBA" id="ARBA00023152"/>
    </source>
</evidence>
<dbReference type="GO" id="GO:0051287">
    <property type="term" value="F:NAD binding"/>
    <property type="evidence" value="ECO:0007669"/>
    <property type="project" value="InterPro"/>
</dbReference>
<dbReference type="EC" id="1.2.1.12" evidence="3"/>
<keyword evidence="6" id="KW-0560">Oxidoreductase</keyword>
<dbReference type="Ensembl" id="ENSCAFT00030016683.1">
    <property type="protein sequence ID" value="ENSCAFP00030014580.1"/>
    <property type="gene ID" value="ENSCAFG00030009050.1"/>
</dbReference>
<evidence type="ECO:0000256" key="7">
    <source>
        <dbReference type="ARBA" id="ARBA00023027"/>
    </source>
</evidence>
<feature type="domain" description="Glyceraldehyde 3-phosphate dehydrogenase NAD(P) binding" evidence="11">
    <location>
        <begin position="165"/>
        <end position="240"/>
    </location>
</feature>
<reference evidence="14" key="4">
    <citation type="submission" date="2025-05" db="UniProtKB">
        <authorList>
            <consortium name="Ensembl"/>
        </authorList>
    </citation>
    <scope>IDENTIFICATION</scope>
</reference>
<dbReference type="Ensembl" id="ENSCAFT00040003250.1">
    <property type="protein sequence ID" value="ENSCAFP00040002789.1"/>
    <property type="gene ID" value="ENSCAFG00040001726.1"/>
</dbReference>
<evidence type="ECO:0000256" key="4">
    <source>
        <dbReference type="ARBA" id="ARBA00021022"/>
    </source>
</evidence>
<dbReference type="InterPro" id="IPR020828">
    <property type="entry name" value="GlycerAld_3-P_DH_NAD(P)-bd"/>
</dbReference>
<evidence type="ECO:0000256" key="2">
    <source>
        <dbReference type="ARBA" id="ARBA00007406"/>
    </source>
</evidence>
<reference evidence="14" key="2">
    <citation type="submission" date="2018-10" db="EMBL/GenBank/DDBJ databases">
        <title>De novo assembly of a Great Dane genome.</title>
        <authorList>
            <person name="Kidd J.M."/>
            <person name="Pendleton A.L."/>
            <person name="Shen F."/>
            <person name="Emery S."/>
        </authorList>
    </citation>
    <scope>NUCLEOTIDE SEQUENCE [LARGE SCALE GENOMIC DNA]</scope>
    <source>
        <strain evidence="14">Great Dane</strain>
    </source>
</reference>
<dbReference type="AlphaFoldDB" id="A0A8C0PQX2"/>
<sequence length="240" mass="26808">MGRRKLNTLPCLLRRGTCLEKQSVFCDELPARPPWTSPRAQRQRRGPQGTRSVSGSLVQLVTGLRSPEFWTQAIRRPSGTLGDSLRLHHTSSLRNAAAVASLVTGLSLSHWVPFQVRVPNFSNQAVSPLETGDKDSGVFHSTLHDLGDIHIFWCNAKPHPQDMMMKVGVNKFGRIGHLVTRAASNSGKEAIFTISNPFIDPNYMVYVLQYDSNHSKFNGNVKIEHRKLVISGRLISIFQE</sequence>
<dbReference type="Gene3D" id="3.40.50.720">
    <property type="entry name" value="NAD(P)-binding Rossmann-like Domain"/>
    <property type="match status" value="1"/>
</dbReference>
<reference evidence="13" key="3">
    <citation type="submission" date="2019-03" db="EMBL/GenBank/DDBJ databases">
        <authorList>
            <person name="Warren W.C."/>
            <person name="Johnson G.S."/>
        </authorList>
    </citation>
    <scope>NUCLEOTIDE SEQUENCE [LARGE SCALE GENOMIC DNA]</scope>
    <source>
        <strain evidence="13">Basenji</strain>
    </source>
</reference>
<accession>A0A8C0PQX2</accession>
<evidence type="ECO:0000313" key="12">
    <source>
        <dbReference type="Ensembl" id="ENSCAFP00000043450.1"/>
    </source>
</evidence>
<dbReference type="Proteomes" id="UP000002254">
    <property type="component" value="Chromosome 4"/>
</dbReference>
<evidence type="ECO:0000256" key="9">
    <source>
        <dbReference type="ARBA" id="ARBA00047698"/>
    </source>
</evidence>
<keyword evidence="8" id="KW-0324">Glycolysis</keyword>
<dbReference type="InterPro" id="IPR036291">
    <property type="entry name" value="NAD(P)-bd_dom_sf"/>
</dbReference>
<reference evidence="12 15" key="1">
    <citation type="journal article" date="2005" name="Nature">
        <title>Genome sequence, comparative analysis and haplotype structure of the domestic dog.</title>
        <authorList>
            <consortium name="Broad Sequencing Platform"/>
            <person name="Lindblad-Toh K."/>
            <person name="Wade C.M."/>
            <person name="Mikkelsen T.S."/>
            <person name="Karlsson E.K."/>
            <person name="Jaffe D.B."/>
            <person name="Kamal M."/>
            <person name="Clamp M."/>
            <person name="Chang J.L."/>
            <person name="Kulbokas E.J. III"/>
            <person name="Zody M.C."/>
            <person name="Mauceli E."/>
            <person name="Xie X."/>
            <person name="Breen M."/>
            <person name="Wayne R.K."/>
            <person name="Ostrander E.A."/>
            <person name="Ponting C.P."/>
            <person name="Galibert F."/>
            <person name="Smith D.R."/>
            <person name="DeJong P.J."/>
            <person name="Kirkness E."/>
            <person name="Alvarez P."/>
            <person name="Biagi T."/>
            <person name="Brockman W."/>
            <person name="Butler J."/>
            <person name="Chin C.W."/>
            <person name="Cook A."/>
            <person name="Cuff J."/>
            <person name="Daly M.J."/>
            <person name="DeCaprio D."/>
            <person name="Gnerre S."/>
            <person name="Grabherr M."/>
            <person name="Kellis M."/>
            <person name="Kleber M."/>
            <person name="Bardeleben C."/>
            <person name="Goodstadt L."/>
            <person name="Heger A."/>
            <person name="Hitte C."/>
            <person name="Kim L."/>
            <person name="Koepfli K.P."/>
            <person name="Parker H.G."/>
            <person name="Pollinger J.P."/>
            <person name="Searle S.M."/>
            <person name="Sutter N.B."/>
            <person name="Thomas R."/>
            <person name="Webber C."/>
            <person name="Baldwin J."/>
            <person name="Abebe A."/>
            <person name="Abouelleil A."/>
            <person name="Aftuck L."/>
            <person name="Ait-Zahra M."/>
            <person name="Aldredge T."/>
            <person name="Allen N."/>
            <person name="An P."/>
            <person name="Anderson S."/>
            <person name="Antoine C."/>
            <person name="Arachchi H."/>
            <person name="Aslam A."/>
            <person name="Ayotte L."/>
            <person name="Bachantsang P."/>
            <person name="Barry A."/>
            <person name="Bayul T."/>
            <person name="Benamara M."/>
            <person name="Berlin A."/>
            <person name="Bessette D."/>
            <person name="Blitshteyn B."/>
            <person name="Bloom T."/>
            <person name="Blye J."/>
            <person name="Boguslavskiy L."/>
            <person name="Bonnet C."/>
            <person name="Boukhgalter B."/>
            <person name="Brown A."/>
            <person name="Cahill P."/>
            <person name="Calixte N."/>
            <person name="Camarata J."/>
            <person name="Cheshatsang Y."/>
            <person name="Chu J."/>
            <person name="Citroen M."/>
            <person name="Collymore A."/>
            <person name="Cooke P."/>
            <person name="Dawoe T."/>
            <person name="Daza R."/>
            <person name="Decktor K."/>
            <person name="DeGray S."/>
            <person name="Dhargay N."/>
            <person name="Dooley K."/>
            <person name="Dooley K."/>
            <person name="Dorje P."/>
            <person name="Dorjee K."/>
            <person name="Dorris L."/>
            <person name="Duffey N."/>
            <person name="Dupes A."/>
            <person name="Egbiremolen O."/>
            <person name="Elong R."/>
            <person name="Falk J."/>
            <person name="Farina A."/>
            <person name="Faro S."/>
            <person name="Ferguson D."/>
            <person name="Ferreira P."/>
            <person name="Fisher S."/>
            <person name="FitzGerald M."/>
            <person name="Foley K."/>
            <person name="Foley C."/>
            <person name="Franke A."/>
            <person name="Friedrich D."/>
            <person name="Gage D."/>
            <person name="Garber M."/>
            <person name="Gearin G."/>
            <person name="Giannoukos G."/>
            <person name="Goode T."/>
            <person name="Goyette A."/>
            <person name="Graham J."/>
            <person name="Grandbois E."/>
            <person name="Gyaltsen K."/>
            <person name="Hafez N."/>
            <person name="Hagopian D."/>
            <person name="Hagos B."/>
            <person name="Hall J."/>
            <person name="Healy C."/>
            <person name="Hegarty R."/>
            <person name="Honan T."/>
            <person name="Horn A."/>
            <person name="Houde N."/>
            <person name="Hughes L."/>
            <person name="Hunnicutt L."/>
            <person name="Husby M."/>
            <person name="Jester B."/>
            <person name="Jones C."/>
            <person name="Kamat A."/>
            <person name="Kanga B."/>
            <person name="Kells C."/>
            <person name="Khazanovich D."/>
            <person name="Kieu A.C."/>
            <person name="Kisner P."/>
            <person name="Kumar M."/>
            <person name="Lance K."/>
            <person name="Landers T."/>
            <person name="Lara M."/>
            <person name="Lee W."/>
            <person name="Leger J.P."/>
            <person name="Lennon N."/>
            <person name="Leuper L."/>
            <person name="LeVine S."/>
            <person name="Liu J."/>
            <person name="Liu X."/>
            <person name="Lokyitsang Y."/>
            <person name="Lokyitsang T."/>
            <person name="Lui A."/>
            <person name="Macdonald J."/>
            <person name="Major J."/>
            <person name="Marabella R."/>
            <person name="Maru K."/>
            <person name="Matthews C."/>
            <person name="McDonough S."/>
            <person name="Mehta T."/>
            <person name="Meldrim J."/>
            <person name="Melnikov A."/>
            <person name="Meneus L."/>
            <person name="Mihalev A."/>
            <person name="Mihova T."/>
            <person name="Miller K."/>
            <person name="Mittelman R."/>
            <person name="Mlenga V."/>
            <person name="Mulrain L."/>
            <person name="Munson G."/>
            <person name="Navidi A."/>
            <person name="Naylor J."/>
            <person name="Nguyen T."/>
            <person name="Nguyen N."/>
            <person name="Nguyen C."/>
            <person name="Nguyen T."/>
            <person name="Nicol R."/>
            <person name="Norbu N."/>
            <person name="Norbu C."/>
            <person name="Novod N."/>
            <person name="Nyima T."/>
            <person name="Olandt P."/>
            <person name="O'Neill B."/>
            <person name="O'Neill K."/>
            <person name="Osman S."/>
            <person name="Oyono L."/>
            <person name="Patti C."/>
            <person name="Perrin D."/>
            <person name="Phunkhang P."/>
            <person name="Pierre F."/>
            <person name="Priest M."/>
            <person name="Rachupka A."/>
            <person name="Raghuraman S."/>
            <person name="Rameau R."/>
            <person name="Ray V."/>
            <person name="Raymond C."/>
            <person name="Rege F."/>
            <person name="Rise C."/>
            <person name="Rogers J."/>
            <person name="Rogov P."/>
            <person name="Sahalie J."/>
            <person name="Settipalli S."/>
            <person name="Sharpe T."/>
            <person name="Shea T."/>
            <person name="Sheehan M."/>
            <person name="Sherpa N."/>
            <person name="Shi J."/>
            <person name="Shih D."/>
            <person name="Sloan J."/>
            <person name="Smith C."/>
            <person name="Sparrow T."/>
            <person name="Stalker J."/>
            <person name="Stange-Thomann N."/>
            <person name="Stavropoulos S."/>
            <person name="Stone C."/>
            <person name="Stone S."/>
            <person name="Sykes S."/>
            <person name="Tchuinga P."/>
            <person name="Tenzing P."/>
            <person name="Tesfaye S."/>
            <person name="Thoulutsang D."/>
            <person name="Thoulutsang Y."/>
            <person name="Topham K."/>
            <person name="Topping I."/>
            <person name="Tsamla T."/>
            <person name="Vassiliev H."/>
            <person name="Venkataraman V."/>
            <person name="Vo A."/>
            <person name="Wangchuk T."/>
            <person name="Wangdi T."/>
            <person name="Weiand M."/>
            <person name="Wilkinson J."/>
            <person name="Wilson A."/>
            <person name="Yadav S."/>
            <person name="Yang S."/>
            <person name="Yang X."/>
            <person name="Young G."/>
            <person name="Yu Q."/>
            <person name="Zainoun J."/>
            <person name="Zembek L."/>
            <person name="Zimmer A."/>
            <person name="Lander E.S."/>
        </authorList>
    </citation>
    <scope>NUCLEOTIDE SEQUENCE [LARGE SCALE GENOMIC DNA]</scope>
    <source>
        <strain evidence="12">Boxer</strain>
    </source>
</reference>
<dbReference type="PANTHER" id="PTHR10836:SF111">
    <property type="entry name" value="GLYCERALDEHYDE-3-PHOSPHATE DEHYDROGENASE"/>
    <property type="match status" value="1"/>
</dbReference>
<protein>
    <recommendedName>
        <fullName evidence="4">Glyceraldehyde-3-phosphate dehydrogenase</fullName>
        <ecNumber evidence="3">1.2.1.12</ecNumber>
    </recommendedName>
</protein>
<evidence type="ECO:0000256" key="3">
    <source>
        <dbReference type="ARBA" id="ARBA00013119"/>
    </source>
</evidence>
<accession>A0A8P0NTV8</accession>
<evidence type="ECO:0000259" key="11">
    <source>
        <dbReference type="SMART" id="SM00846"/>
    </source>
</evidence>
<dbReference type="SUPFAM" id="SSF51735">
    <property type="entry name" value="NAD(P)-binding Rossmann-fold domains"/>
    <property type="match status" value="1"/>
</dbReference>